<evidence type="ECO:0000256" key="4">
    <source>
        <dbReference type="ARBA" id="ARBA00023136"/>
    </source>
</evidence>
<reference evidence="6" key="1">
    <citation type="submission" date="2021-04" db="EMBL/GenBank/DDBJ databases">
        <authorList>
            <consortium name="Wellcome Sanger Institute Data Sharing"/>
        </authorList>
    </citation>
    <scope>NUCLEOTIDE SEQUENCE [LARGE SCALE GENOMIC DNA]</scope>
</reference>
<dbReference type="Proteomes" id="UP000472265">
    <property type="component" value="Chromosome 15"/>
</dbReference>
<dbReference type="Gene3D" id="1.10.287.70">
    <property type="match status" value="1"/>
</dbReference>
<dbReference type="PANTHER" id="PTHR11003">
    <property type="entry name" value="POTASSIUM CHANNEL, SUBFAMILY K"/>
    <property type="match status" value="1"/>
</dbReference>
<accession>A0A671USP5</accession>
<evidence type="ECO:0000256" key="1">
    <source>
        <dbReference type="ARBA" id="ARBA00004141"/>
    </source>
</evidence>
<reference evidence="6" key="3">
    <citation type="submission" date="2025-09" db="UniProtKB">
        <authorList>
            <consortium name="Ensembl"/>
        </authorList>
    </citation>
    <scope>IDENTIFICATION</scope>
</reference>
<dbReference type="PANTHER" id="PTHR11003:SF346">
    <property type="entry name" value="POTASSIUM CHANNEL SUBFAMILY K MEMBER 18"/>
    <property type="match status" value="1"/>
</dbReference>
<evidence type="ECO:0000256" key="3">
    <source>
        <dbReference type="ARBA" id="ARBA00022989"/>
    </source>
</evidence>
<feature type="transmembrane region" description="Helical" evidence="5">
    <location>
        <begin position="25"/>
        <end position="46"/>
    </location>
</feature>
<feature type="transmembrane region" description="Helical" evidence="5">
    <location>
        <begin position="108"/>
        <end position="131"/>
    </location>
</feature>
<dbReference type="GO" id="GO:0030322">
    <property type="term" value="P:stabilization of membrane potential"/>
    <property type="evidence" value="ECO:0007669"/>
    <property type="project" value="TreeGrafter"/>
</dbReference>
<keyword evidence="2 5" id="KW-0812">Transmembrane</keyword>
<gene>
    <name evidence="6" type="primary">KCNK18</name>
    <name evidence="6" type="synonym">kcnk18</name>
</gene>
<proteinExistence type="predicted"/>
<keyword evidence="4 5" id="KW-0472">Membrane</keyword>
<dbReference type="GeneTree" id="ENSGT00700000104522"/>
<dbReference type="InterPro" id="IPR003280">
    <property type="entry name" value="2pore_dom_K_chnl"/>
</dbReference>
<dbReference type="AlphaFoldDB" id="A0A671USP5"/>
<keyword evidence="3 5" id="KW-1133">Transmembrane helix</keyword>
<name>A0A671USP5_SPAAU</name>
<dbReference type="GO" id="GO:0005886">
    <property type="term" value="C:plasma membrane"/>
    <property type="evidence" value="ECO:0007669"/>
    <property type="project" value="TreeGrafter"/>
</dbReference>
<comment type="subcellular location">
    <subcellularLocation>
        <location evidence="1">Membrane</location>
        <topology evidence="1">Multi-pass membrane protein</topology>
    </subcellularLocation>
</comment>
<evidence type="ECO:0000256" key="2">
    <source>
        <dbReference type="ARBA" id="ARBA00022692"/>
    </source>
</evidence>
<dbReference type="SUPFAM" id="SSF81324">
    <property type="entry name" value="Voltage-gated potassium channels"/>
    <property type="match status" value="1"/>
</dbReference>
<keyword evidence="7" id="KW-1185">Reference proteome</keyword>
<evidence type="ECO:0000313" key="7">
    <source>
        <dbReference type="Proteomes" id="UP000472265"/>
    </source>
</evidence>
<evidence type="ECO:0000313" key="6">
    <source>
        <dbReference type="Ensembl" id="ENSSAUP00010017477.1"/>
    </source>
</evidence>
<dbReference type="Ensembl" id="ENSSAUT00010018484.1">
    <property type="protein sequence ID" value="ENSSAUP00010017477.1"/>
    <property type="gene ID" value="ENSSAUG00010007983.1"/>
</dbReference>
<evidence type="ECO:0000256" key="5">
    <source>
        <dbReference type="SAM" id="Phobius"/>
    </source>
</evidence>
<organism evidence="6 7">
    <name type="scientific">Sparus aurata</name>
    <name type="common">Gilthead sea bream</name>
    <dbReference type="NCBI Taxonomy" id="8175"/>
    <lineage>
        <taxon>Eukaryota</taxon>
        <taxon>Metazoa</taxon>
        <taxon>Chordata</taxon>
        <taxon>Craniata</taxon>
        <taxon>Vertebrata</taxon>
        <taxon>Euteleostomi</taxon>
        <taxon>Actinopterygii</taxon>
        <taxon>Neopterygii</taxon>
        <taxon>Teleostei</taxon>
        <taxon>Neoteleostei</taxon>
        <taxon>Acanthomorphata</taxon>
        <taxon>Eupercaria</taxon>
        <taxon>Spariformes</taxon>
        <taxon>Sparidae</taxon>
        <taxon>Sparus</taxon>
    </lineage>
</organism>
<dbReference type="GO" id="GO:0015271">
    <property type="term" value="F:outward rectifier potassium channel activity"/>
    <property type="evidence" value="ECO:0007669"/>
    <property type="project" value="TreeGrafter"/>
</dbReference>
<dbReference type="GO" id="GO:0022841">
    <property type="term" value="F:potassium ion leak channel activity"/>
    <property type="evidence" value="ECO:0007669"/>
    <property type="project" value="TreeGrafter"/>
</dbReference>
<reference evidence="6" key="2">
    <citation type="submission" date="2025-08" db="UniProtKB">
        <authorList>
            <consortium name="Ensembl"/>
        </authorList>
    </citation>
    <scope>IDENTIFICATION</scope>
</reference>
<sequence length="161" mass="18159">MSVAVKRGISAKAESRKCAARFWRLFPHLLLCLSLVAYAALGALMFQHIEGGNTSSTKDYLEFLGQIVGTIQNVTDNASYTHQDIVKKVENMMQFEFKSIWLQRADRWTFFGSMFFCCTVFTTVATCNLLVGPDERQCMLSATASVSCQHVWHLFFLGHVS</sequence>
<protein>
    <submittedName>
        <fullName evidence="6">Potassium channel, subfamily K, member 18</fullName>
    </submittedName>
</protein>